<accession>A0AA40R8E4</accession>
<name>A0AA40R8E4_9BURK</name>
<sequence length="146" mass="14809">MGVRHAGAITSVNDIRVSANGEVTLAARRGRGAMSRSRRRRGHGVSTQEVSAQQGTVKVSAPGRVALNGVAAAGQDVVLQGGSVSTAAVGAQRDVLATASGDVTLNGAVQTQRDVVVAAGGEVAVKGTCRPPGMCRLARRRTGRAR</sequence>
<gene>
    <name evidence="2" type="ORF">WK57_17255</name>
</gene>
<dbReference type="AlphaFoldDB" id="A0AA40R8E4"/>
<organism evidence="2 3">
    <name type="scientific">Burkholderia ubonensis</name>
    <dbReference type="NCBI Taxonomy" id="101571"/>
    <lineage>
        <taxon>Bacteria</taxon>
        <taxon>Pseudomonadati</taxon>
        <taxon>Pseudomonadota</taxon>
        <taxon>Betaproteobacteria</taxon>
        <taxon>Burkholderiales</taxon>
        <taxon>Burkholderiaceae</taxon>
        <taxon>Burkholderia</taxon>
        <taxon>Burkholderia cepacia complex</taxon>
    </lineage>
</organism>
<dbReference type="EMBL" id="LNJU01000003">
    <property type="protein sequence ID" value="KWZ58285.1"/>
    <property type="molecule type" value="Genomic_DNA"/>
</dbReference>
<protein>
    <submittedName>
        <fullName evidence="2">Uncharacterized protein</fullName>
    </submittedName>
</protein>
<evidence type="ECO:0000313" key="2">
    <source>
        <dbReference type="EMBL" id="KWZ58285.1"/>
    </source>
</evidence>
<evidence type="ECO:0000256" key="1">
    <source>
        <dbReference type="SAM" id="MobiDB-lite"/>
    </source>
</evidence>
<comment type="caution">
    <text evidence="2">The sequence shown here is derived from an EMBL/GenBank/DDBJ whole genome shotgun (WGS) entry which is preliminary data.</text>
</comment>
<evidence type="ECO:0000313" key="3">
    <source>
        <dbReference type="Proteomes" id="UP000070119"/>
    </source>
</evidence>
<dbReference type="Proteomes" id="UP000070119">
    <property type="component" value="Unassembled WGS sequence"/>
</dbReference>
<reference evidence="2 3" key="1">
    <citation type="submission" date="2015-11" db="EMBL/GenBank/DDBJ databases">
        <authorList>
            <person name="Sahl J."/>
            <person name="Wagner D."/>
            <person name="Keim P."/>
        </authorList>
    </citation>
    <scope>NUCLEOTIDE SEQUENCE [LARGE SCALE GENOMIC DNA]</scope>
    <source>
        <strain evidence="2 3">MSMB1157</strain>
    </source>
</reference>
<feature type="region of interest" description="Disordered" evidence="1">
    <location>
        <begin position="28"/>
        <end position="55"/>
    </location>
</feature>
<feature type="compositionally biased region" description="Basic residues" evidence="1">
    <location>
        <begin position="28"/>
        <end position="43"/>
    </location>
</feature>
<feature type="compositionally biased region" description="Polar residues" evidence="1">
    <location>
        <begin position="45"/>
        <end position="55"/>
    </location>
</feature>
<proteinExistence type="predicted"/>